<feature type="binding site" evidence="10">
    <location>
        <position position="175"/>
    </location>
    <ligand>
        <name>Mn(2+)</name>
        <dbReference type="ChEBI" id="CHEBI:29035"/>
    </ligand>
</feature>
<dbReference type="InterPro" id="IPR001189">
    <property type="entry name" value="Mn/Fe_SOD"/>
</dbReference>
<keyword evidence="15" id="KW-1185">Reference proteome</keyword>
<dbReference type="AlphaFoldDB" id="A0A2P1P9D4"/>
<dbReference type="PANTHER" id="PTHR42769:SF3">
    <property type="entry name" value="SUPEROXIDE DISMUTASE [FE] 2, CHLOROPLASTIC"/>
    <property type="match status" value="1"/>
</dbReference>
<keyword evidence="6" id="KW-0408">Iron</keyword>
<comment type="catalytic activity">
    <reaction evidence="9">
        <text>2 superoxide + 2 H(+) = H2O2 + O2</text>
        <dbReference type="Rhea" id="RHEA:20696"/>
        <dbReference type="ChEBI" id="CHEBI:15378"/>
        <dbReference type="ChEBI" id="CHEBI:15379"/>
        <dbReference type="ChEBI" id="CHEBI:16240"/>
        <dbReference type="ChEBI" id="CHEBI:18421"/>
        <dbReference type="EC" id="1.15.1.1"/>
    </reaction>
    <physiologicalReaction direction="left-to-right" evidence="9">
        <dbReference type="Rhea" id="RHEA:20697"/>
    </physiologicalReaction>
</comment>
<evidence type="ECO:0000259" key="12">
    <source>
        <dbReference type="Pfam" id="PF00081"/>
    </source>
</evidence>
<dbReference type="Gene3D" id="3.55.40.20">
    <property type="entry name" value="Iron/manganese superoxide dismutase, C-terminal domain"/>
    <property type="match status" value="1"/>
</dbReference>
<comment type="cofactor">
    <cofactor evidence="2">
        <name>Fe(3+)</name>
        <dbReference type="ChEBI" id="CHEBI:29034"/>
    </cofactor>
</comment>
<dbReference type="FunFam" id="1.10.287.990:FF:000002">
    <property type="entry name" value="Superoxide dismutase"/>
    <property type="match status" value="1"/>
</dbReference>
<feature type="binding site" evidence="10">
    <location>
        <position position="38"/>
    </location>
    <ligand>
        <name>Mn(2+)</name>
        <dbReference type="ChEBI" id="CHEBI:29035"/>
    </ligand>
</feature>
<comment type="similarity">
    <text evidence="3 11">Belongs to the iron/manganese superoxide dismutase family.</text>
</comment>
<accession>A0A2P1P9D4</accession>
<feature type="domain" description="Manganese/iron superoxide dismutase C-terminal" evidence="13">
    <location>
        <begin position="104"/>
        <end position="205"/>
    </location>
</feature>
<dbReference type="EMBL" id="CP027845">
    <property type="protein sequence ID" value="AVP87881.1"/>
    <property type="molecule type" value="Genomic_DNA"/>
</dbReference>
<dbReference type="Pfam" id="PF02777">
    <property type="entry name" value="Sod_Fe_C"/>
    <property type="match status" value="1"/>
</dbReference>
<evidence type="ECO:0000256" key="9">
    <source>
        <dbReference type="ARBA" id="ARBA00047393"/>
    </source>
</evidence>
<feature type="binding site" evidence="10">
    <location>
        <position position="171"/>
    </location>
    <ligand>
        <name>Mn(2+)</name>
        <dbReference type="ChEBI" id="CHEBI:29035"/>
    </ligand>
</feature>
<dbReference type="PRINTS" id="PR01703">
    <property type="entry name" value="MNSODISMTASE"/>
</dbReference>
<dbReference type="InterPro" id="IPR036324">
    <property type="entry name" value="Mn/Fe_SOD_N_sf"/>
</dbReference>
<dbReference type="GO" id="GO:0004784">
    <property type="term" value="F:superoxide dismutase activity"/>
    <property type="evidence" value="ECO:0007669"/>
    <property type="project" value="UniProtKB-EC"/>
</dbReference>
<evidence type="ECO:0000256" key="6">
    <source>
        <dbReference type="ARBA" id="ARBA00023004"/>
    </source>
</evidence>
<dbReference type="EC" id="1.15.1.1" evidence="11"/>
<organism evidence="14 15">
    <name type="scientific">Candidatus Phycorickettsia trachydisci</name>
    <dbReference type="NCBI Taxonomy" id="2115978"/>
    <lineage>
        <taxon>Bacteria</taxon>
        <taxon>Pseudomonadati</taxon>
        <taxon>Pseudomonadota</taxon>
        <taxon>Alphaproteobacteria</taxon>
        <taxon>Rickettsiales</taxon>
        <taxon>Rickettsiaceae</taxon>
        <taxon>Candidatus Phycorickettsia</taxon>
    </lineage>
</organism>
<dbReference type="Pfam" id="PF00081">
    <property type="entry name" value="Sod_Fe_N"/>
    <property type="match status" value="1"/>
</dbReference>
<reference evidence="14 15" key="1">
    <citation type="submission" date="2018-03" db="EMBL/GenBank/DDBJ databases">
        <title>A gene transfer event suggests a long-term partnership between eustigmatophyte algae and a novel lineage of endosymbiotic bacteria.</title>
        <authorList>
            <person name="Yurchenko T."/>
            <person name="Sevcikova T."/>
            <person name="Pribyl P."/>
            <person name="El Karkouri K."/>
            <person name="Klimes V."/>
            <person name="Amaral R."/>
            <person name="Zbrankova V."/>
            <person name="Kim E."/>
            <person name="Raoult D."/>
            <person name="Santos L.M.A."/>
            <person name="Elias M."/>
        </authorList>
    </citation>
    <scope>NUCLEOTIDE SEQUENCE [LARGE SCALE GENOMIC DNA]</scope>
    <source>
        <strain evidence="14">CCALA 838</strain>
    </source>
</reference>
<dbReference type="PROSITE" id="PS00088">
    <property type="entry name" value="SOD_MN"/>
    <property type="match status" value="1"/>
</dbReference>
<feature type="binding site" evidence="10">
    <location>
        <position position="89"/>
    </location>
    <ligand>
        <name>Mn(2+)</name>
        <dbReference type="ChEBI" id="CHEBI:29035"/>
    </ligand>
</feature>
<evidence type="ECO:0000313" key="14">
    <source>
        <dbReference type="EMBL" id="AVP87881.1"/>
    </source>
</evidence>
<protein>
    <recommendedName>
        <fullName evidence="11">Superoxide dismutase</fullName>
        <ecNumber evidence="11">1.15.1.1</ecNumber>
    </recommendedName>
</protein>
<keyword evidence="5 11" id="KW-0560">Oxidoreductase</keyword>
<dbReference type="SUPFAM" id="SSF54719">
    <property type="entry name" value="Fe,Mn superoxide dismutase (SOD), C-terminal domain"/>
    <property type="match status" value="1"/>
</dbReference>
<comment type="cofactor">
    <cofactor evidence="1">
        <name>Mn(2+)</name>
        <dbReference type="ChEBI" id="CHEBI:29035"/>
    </cofactor>
</comment>
<sequence length="210" mass="24720">MAFSKQANQTVYPFILPDLPYDQKALEPYLSAETLEYHHKKHHAAYVNNLNTLLENHDLKQKSLEEIIVTSLEEKLDGIFNNAAQIWNHSFFWHSMKKSDGTPPNNELIEQINEDFGSLDNFMAEFKKAGTSQFGSGWVWLIKEKGKLKLTKTSNAHTPIAQNIRPIFTCDVWEHAYYIDYRHRRVDYLDLFMRELINWDFANQNFLHIK</sequence>
<evidence type="ECO:0000256" key="3">
    <source>
        <dbReference type="ARBA" id="ARBA00008714"/>
    </source>
</evidence>
<name>A0A2P1P9D4_9RICK</name>
<evidence type="ECO:0000256" key="5">
    <source>
        <dbReference type="ARBA" id="ARBA00023002"/>
    </source>
</evidence>
<evidence type="ECO:0000256" key="1">
    <source>
        <dbReference type="ARBA" id="ARBA00001936"/>
    </source>
</evidence>
<dbReference type="GO" id="GO:0046872">
    <property type="term" value="F:metal ion binding"/>
    <property type="evidence" value="ECO:0007669"/>
    <property type="project" value="UniProtKB-KW"/>
</dbReference>
<evidence type="ECO:0000256" key="10">
    <source>
        <dbReference type="PIRSR" id="PIRSR000349-1"/>
    </source>
</evidence>
<proteinExistence type="inferred from homology"/>
<dbReference type="InterPro" id="IPR019832">
    <property type="entry name" value="Mn/Fe_SOD_C"/>
</dbReference>
<dbReference type="OrthoDB" id="9803125at2"/>
<dbReference type="Proteomes" id="UP000241762">
    <property type="component" value="Chromosome"/>
</dbReference>
<dbReference type="SUPFAM" id="SSF46609">
    <property type="entry name" value="Fe,Mn superoxide dismutase (SOD), N-terminal domain"/>
    <property type="match status" value="1"/>
</dbReference>
<dbReference type="PIRSF" id="PIRSF000349">
    <property type="entry name" value="SODismutase"/>
    <property type="match status" value="1"/>
</dbReference>
<dbReference type="RefSeq" id="WP_106874721.1">
    <property type="nucleotide sequence ID" value="NZ_CP027845.1"/>
</dbReference>
<dbReference type="Gene3D" id="1.10.287.990">
    <property type="entry name" value="Fe,Mn superoxide dismutase (SOD) domain"/>
    <property type="match status" value="1"/>
</dbReference>
<dbReference type="KEGG" id="ptc:phytr_9530"/>
<comment type="function">
    <text evidence="11">Destroys radicals which are normally produced within the cells and which are toxic to biological systems.</text>
</comment>
<evidence type="ECO:0000256" key="7">
    <source>
        <dbReference type="ARBA" id="ARBA00023211"/>
    </source>
</evidence>
<dbReference type="InterPro" id="IPR036314">
    <property type="entry name" value="SOD_C_sf"/>
</dbReference>
<keyword evidence="7" id="KW-0464">Manganese</keyword>
<dbReference type="InterPro" id="IPR019831">
    <property type="entry name" value="Mn/Fe_SOD_N"/>
</dbReference>
<evidence type="ECO:0000256" key="11">
    <source>
        <dbReference type="RuleBase" id="RU000414"/>
    </source>
</evidence>
<feature type="domain" description="Manganese/iron superoxide dismutase N-terminal" evidence="12">
    <location>
        <begin position="14"/>
        <end position="97"/>
    </location>
</feature>
<dbReference type="PANTHER" id="PTHR42769">
    <property type="entry name" value="SUPEROXIDE DISMUTASE"/>
    <property type="match status" value="1"/>
</dbReference>
<evidence type="ECO:0000313" key="15">
    <source>
        <dbReference type="Proteomes" id="UP000241762"/>
    </source>
</evidence>
<comment type="function">
    <text evidence="8">Destroys superoxide anion radicals which are normally produced within the cells and which are toxic to biological systems. Catalyzes the dismutation of superoxide anion radicals into O2 and H2O2 by successive reduction and oxidation of the transition metal ion at the active site.</text>
</comment>
<keyword evidence="4 10" id="KW-0479">Metal-binding</keyword>
<evidence type="ECO:0000256" key="4">
    <source>
        <dbReference type="ARBA" id="ARBA00022723"/>
    </source>
</evidence>
<gene>
    <name evidence="14" type="ORF">phytr_9530</name>
</gene>
<evidence type="ECO:0000256" key="2">
    <source>
        <dbReference type="ARBA" id="ARBA00001965"/>
    </source>
</evidence>
<dbReference type="InterPro" id="IPR019833">
    <property type="entry name" value="Mn/Fe_SOD_BS"/>
</dbReference>
<evidence type="ECO:0000259" key="13">
    <source>
        <dbReference type="Pfam" id="PF02777"/>
    </source>
</evidence>
<evidence type="ECO:0000256" key="8">
    <source>
        <dbReference type="ARBA" id="ARBA00024318"/>
    </source>
</evidence>